<feature type="compositionally biased region" description="Low complexity" evidence="1">
    <location>
        <begin position="29"/>
        <end position="50"/>
    </location>
</feature>
<proteinExistence type="predicted"/>
<evidence type="ECO:0000259" key="2">
    <source>
        <dbReference type="Pfam" id="PF14939"/>
    </source>
</evidence>
<protein>
    <recommendedName>
        <fullName evidence="2">DDB1- and CUL4-associated factor 15 WD40 repeat-containing domain-containing protein</fullName>
    </recommendedName>
</protein>
<keyword evidence="4" id="KW-1185">Reference proteome</keyword>
<dbReference type="AlphaFoldDB" id="A0A0D2VY66"/>
<feature type="region of interest" description="Disordered" evidence="1">
    <location>
        <begin position="23"/>
        <end position="66"/>
    </location>
</feature>
<dbReference type="PhylomeDB" id="A0A0D2VY66"/>
<dbReference type="EMBL" id="KE346371">
    <property type="protein sequence ID" value="KJE96617.1"/>
    <property type="molecule type" value="Genomic_DNA"/>
</dbReference>
<dbReference type="InterPro" id="IPR032734">
    <property type="entry name" value="DCAF15_WD40"/>
</dbReference>
<dbReference type="PANTHER" id="PTHR28541">
    <property type="entry name" value="DDB1- AND CUL4-ASSOCIATED FACTOR 15"/>
    <property type="match status" value="1"/>
</dbReference>
<organism evidence="3 4">
    <name type="scientific">Capsaspora owczarzaki (strain ATCC 30864)</name>
    <dbReference type="NCBI Taxonomy" id="595528"/>
    <lineage>
        <taxon>Eukaryota</taxon>
        <taxon>Filasterea</taxon>
        <taxon>Capsaspora</taxon>
    </lineage>
</organism>
<gene>
    <name evidence="3" type="ORF">CAOG_006916</name>
</gene>
<dbReference type="GO" id="GO:0016567">
    <property type="term" value="P:protein ubiquitination"/>
    <property type="evidence" value="ECO:0007669"/>
    <property type="project" value="InterPro"/>
</dbReference>
<sequence>MSALPLPHVLLYRELHGGLPLLPAPPPRLRQTAAPPAAASAVTQPLSSAGSERRRRRRQSELLRRLSGPATSLTSKRLLAARLFPRPLPSANVPLRAIHDAEGQIVQGCVLLGFSGDGRFMLSYMSEVAPARLQSSFSFFESVTLFTYSFVTWRFDPHQPLACHSKTPLFRGTAHKTLLLQVAESPCGRRYVITGFEQEHAADGLACRNCYMSIVSHTPDEQPGVGPQKPVYDRVCEIALPSPLSFITSGVSLVLDDLYVFNTGEQLLVVDFRTDPQASLVGSNGTEASRPVSDQLHAAIDTTNSPLQRLQTPAALVEQPSEILTRRISLEGILANLAAHPKFGFGRECLRVIDYNGYLIDVCRQSRQAILLLACVAKSTNQPGHTPVLPPGEEPVHVLTYQLMIPLDGEAEPSSRRGLRLAGFERISMRQAECTTAALIARTLRRAQALIHQLRVVSAEPAQQVFSTWTNRTVLAGQSLPGLRHPLWPLAVTMTSPAVGVRSMPNA</sequence>
<evidence type="ECO:0000256" key="1">
    <source>
        <dbReference type="SAM" id="MobiDB-lite"/>
    </source>
</evidence>
<dbReference type="InterPro" id="IPR038914">
    <property type="entry name" value="DCAF15"/>
</dbReference>
<dbReference type="OrthoDB" id="5960162at2759"/>
<dbReference type="GO" id="GO:0080008">
    <property type="term" value="C:Cul4-RING E3 ubiquitin ligase complex"/>
    <property type="evidence" value="ECO:0007669"/>
    <property type="project" value="TreeGrafter"/>
</dbReference>
<accession>A0A0D2VY66</accession>
<evidence type="ECO:0000313" key="3">
    <source>
        <dbReference type="EMBL" id="KJE96617.1"/>
    </source>
</evidence>
<dbReference type="InParanoid" id="A0A0D2VY66"/>
<dbReference type="PANTHER" id="PTHR28541:SF1">
    <property type="entry name" value="DDB1- AND CUL4-ASSOCIATED FACTOR 15"/>
    <property type="match status" value="1"/>
</dbReference>
<dbReference type="CDD" id="cd20917">
    <property type="entry name" value="DCAF15-NTD"/>
    <property type="match status" value="1"/>
</dbReference>
<reference evidence="4" key="1">
    <citation type="submission" date="2011-02" db="EMBL/GenBank/DDBJ databases">
        <title>The Genome Sequence of Capsaspora owczarzaki ATCC 30864.</title>
        <authorList>
            <person name="Russ C."/>
            <person name="Cuomo C."/>
            <person name="Burger G."/>
            <person name="Gray M.W."/>
            <person name="Holland P.W.H."/>
            <person name="King N."/>
            <person name="Lang F.B.F."/>
            <person name="Roger A.J."/>
            <person name="Ruiz-Trillo I."/>
            <person name="Young S.K."/>
            <person name="Zeng Q."/>
            <person name="Gargeya S."/>
            <person name="Alvarado L."/>
            <person name="Berlin A."/>
            <person name="Chapman S.B."/>
            <person name="Chen Z."/>
            <person name="Freedman E."/>
            <person name="Gellesch M."/>
            <person name="Goldberg J."/>
            <person name="Griggs A."/>
            <person name="Gujja S."/>
            <person name="Heilman E."/>
            <person name="Heiman D."/>
            <person name="Howarth C."/>
            <person name="Mehta T."/>
            <person name="Neiman D."/>
            <person name="Pearson M."/>
            <person name="Roberts A."/>
            <person name="Saif S."/>
            <person name="Shea T."/>
            <person name="Shenoy N."/>
            <person name="Sisk P."/>
            <person name="Stolte C."/>
            <person name="Sykes S."/>
            <person name="White J."/>
            <person name="Yandava C."/>
            <person name="Haas B."/>
            <person name="Nusbaum C."/>
            <person name="Birren B."/>
        </authorList>
    </citation>
    <scope>NUCLEOTIDE SEQUENCE</scope>
    <source>
        <strain evidence="4">ATCC 30864</strain>
    </source>
</reference>
<evidence type="ECO:0000313" key="4">
    <source>
        <dbReference type="Proteomes" id="UP000008743"/>
    </source>
</evidence>
<dbReference type="RefSeq" id="XP_004344537.2">
    <property type="nucleotide sequence ID" value="XM_004344487.2"/>
</dbReference>
<dbReference type="Proteomes" id="UP000008743">
    <property type="component" value="Unassembled WGS sequence"/>
</dbReference>
<name>A0A0D2VY66_CAPO3</name>
<dbReference type="Pfam" id="PF14939">
    <property type="entry name" value="DCAF15_WD40"/>
    <property type="match status" value="1"/>
</dbReference>
<feature type="domain" description="DDB1- and CUL4-associated factor 15 WD40 repeat-containing" evidence="2">
    <location>
        <begin position="82"/>
        <end position="217"/>
    </location>
</feature>